<gene>
    <name evidence="3" type="primary">LOC116494598</name>
</gene>
<protein>
    <submittedName>
        <fullName evidence="3">UAP56-interacting factor-like isoform X1</fullName>
    </submittedName>
</protein>
<dbReference type="PANTHER" id="PTHR21038:SF3">
    <property type="entry name" value="UAP56-INTERACTING FACTOR"/>
    <property type="match status" value="1"/>
</dbReference>
<evidence type="ECO:0000313" key="2">
    <source>
        <dbReference type="Proteomes" id="UP000504639"/>
    </source>
</evidence>
<dbReference type="GO" id="GO:0016607">
    <property type="term" value="C:nuclear speck"/>
    <property type="evidence" value="ECO:0007669"/>
    <property type="project" value="TreeGrafter"/>
</dbReference>
<dbReference type="AlphaFoldDB" id="A0A6J3DR38"/>
<evidence type="ECO:0000313" key="3">
    <source>
        <dbReference type="RefSeq" id="XP_032052435.1"/>
    </source>
</evidence>
<dbReference type="Proteomes" id="UP000504639">
    <property type="component" value="Chromosome 13"/>
</dbReference>
<dbReference type="InterPro" id="IPR009782">
    <property type="entry name" value="FYTTD1"/>
</dbReference>
<dbReference type="GO" id="GO:0003729">
    <property type="term" value="F:mRNA binding"/>
    <property type="evidence" value="ECO:0007669"/>
    <property type="project" value="InterPro"/>
</dbReference>
<feature type="region of interest" description="Disordered" evidence="1">
    <location>
        <begin position="1"/>
        <end position="68"/>
    </location>
</feature>
<dbReference type="GO" id="GO:0006406">
    <property type="term" value="P:mRNA export from nucleus"/>
    <property type="evidence" value="ECO:0007669"/>
    <property type="project" value="InterPro"/>
</dbReference>
<proteinExistence type="predicted"/>
<feature type="region of interest" description="Disordered" evidence="1">
    <location>
        <begin position="232"/>
        <end position="258"/>
    </location>
</feature>
<reference evidence="3" key="1">
    <citation type="submission" date="2025-08" db="UniProtKB">
        <authorList>
            <consortium name="RefSeq"/>
        </authorList>
    </citation>
    <scope>IDENTIFICATION</scope>
    <source>
        <tissue evidence="3">Lung</tissue>
    </source>
</reference>
<dbReference type="GeneID" id="116494598"/>
<dbReference type="Pfam" id="PF07078">
    <property type="entry name" value="FYTT"/>
    <property type="match status" value="1"/>
</dbReference>
<feature type="compositionally biased region" description="Basic and acidic residues" evidence="1">
    <location>
        <begin position="41"/>
        <end position="53"/>
    </location>
</feature>
<dbReference type="PANTHER" id="PTHR21038">
    <property type="entry name" value="40-2-3 PROTEIN-RELATED"/>
    <property type="match status" value="1"/>
</dbReference>
<evidence type="ECO:0000256" key="1">
    <source>
        <dbReference type="SAM" id="MobiDB-lite"/>
    </source>
</evidence>
<sequence length="484" mass="53096">MEAAGPQPGPGPSPSPAAGPQPGAEEIDMSLDDIIKRHRKEQTDAKAAGDRRRQQIKNRNSAYGFGRPRFRAWMQRNLQGPNRFRRGFGQQQYNRRQFRNTGPGPRRRAAAALNGVSPLNRQASAQEGNKTEDAFAKSSSSGQQEAQRRPPLGPKRFRAAAASTHAPGRSRPFLLNRGPGFQQKRMMQRFSKANFQRGIDANAEGKLPRMRRWQVKPSPGAVLTVSVANPQAGQANVPGSKRPFLRSQRPLPRAAKPQPKGVTLRFNFRAMANQVEERRRDRRHLAPCCSPAAKLLMSRSGFQGRQLHLSSTTCDESPAAILARLLAKIMASEKTVQQLQTQPNFSRCVGPSCPVLVLAQSGEMLLVSGPGRGQPFHCQCSPLLGDMQHLLWALLSFCFGDHLGATFTLTYAPKALGWVRNPAPPSCVASTSCLDGLLFFFSYALCSNAICLLLFLPRMPGVLGLGTAWRISSCTQSVELLVFV</sequence>
<dbReference type="KEGG" id="aful:116494598"/>
<name>A0A6J3DR38_AYTFU</name>
<dbReference type="RefSeq" id="XP_032052435.1">
    <property type="nucleotide sequence ID" value="XM_032196544.1"/>
</dbReference>
<organism evidence="2 3">
    <name type="scientific">Aythya fuligula</name>
    <name type="common">Tufted duck</name>
    <name type="synonym">Anas fuligula</name>
    <dbReference type="NCBI Taxonomy" id="219594"/>
    <lineage>
        <taxon>Eukaryota</taxon>
        <taxon>Metazoa</taxon>
        <taxon>Chordata</taxon>
        <taxon>Craniata</taxon>
        <taxon>Vertebrata</taxon>
        <taxon>Euteleostomi</taxon>
        <taxon>Archelosauria</taxon>
        <taxon>Archosauria</taxon>
        <taxon>Dinosauria</taxon>
        <taxon>Saurischia</taxon>
        <taxon>Theropoda</taxon>
        <taxon>Coelurosauria</taxon>
        <taxon>Aves</taxon>
        <taxon>Neognathae</taxon>
        <taxon>Galloanserae</taxon>
        <taxon>Anseriformes</taxon>
        <taxon>Anatidae</taxon>
        <taxon>Aythyinae</taxon>
        <taxon>Aythya</taxon>
    </lineage>
</organism>
<feature type="compositionally biased region" description="Polar residues" evidence="1">
    <location>
        <begin position="117"/>
        <end position="128"/>
    </location>
</feature>
<feature type="region of interest" description="Disordered" evidence="1">
    <location>
        <begin position="81"/>
        <end position="175"/>
    </location>
</feature>
<keyword evidence="2" id="KW-1185">Reference proteome</keyword>
<dbReference type="InParanoid" id="A0A6J3DR38"/>
<feature type="compositionally biased region" description="Pro residues" evidence="1">
    <location>
        <begin position="7"/>
        <end position="19"/>
    </location>
</feature>
<accession>A0A6J3DR38</accession>